<dbReference type="EMBL" id="NTYF01000023">
    <property type="protein sequence ID" value="PER55651.1"/>
    <property type="molecule type" value="Genomic_DNA"/>
</dbReference>
<dbReference type="Proteomes" id="UP000219897">
    <property type="component" value="Unassembled WGS sequence"/>
</dbReference>
<dbReference type="RefSeq" id="WP_098316996.1">
    <property type="nucleotide sequence ID" value="NZ_NTYF01000023.1"/>
</dbReference>
<feature type="transmembrane region" description="Helical" evidence="1">
    <location>
        <begin position="6"/>
        <end position="27"/>
    </location>
</feature>
<protein>
    <submittedName>
        <fullName evidence="2">Uncharacterized protein</fullName>
    </submittedName>
</protein>
<dbReference type="AlphaFoldDB" id="A0ABD6SEP6"/>
<reference evidence="2 3" key="1">
    <citation type="submission" date="2017-09" db="EMBL/GenBank/DDBJ databases">
        <title>Large-scale bioinformatics analysis of Bacillus genomes uncovers conserved roles of natural products in bacterial physiology.</title>
        <authorList>
            <consortium name="Agbiome Team Llc"/>
            <person name="Bleich R.M."/>
            <person name="Kirk G.J."/>
            <person name="Santa Maria K.C."/>
            <person name="Allen S.E."/>
            <person name="Farag S."/>
            <person name="Shank E.A."/>
            <person name="Bowers A."/>
        </authorList>
    </citation>
    <scope>NUCLEOTIDE SEQUENCE [LARGE SCALE GENOMIC DNA]</scope>
    <source>
        <strain evidence="2 3">AFS005140</strain>
    </source>
</reference>
<name>A0ABD6SEP6_BACTU</name>
<keyword evidence="1" id="KW-1133">Transmembrane helix</keyword>
<evidence type="ECO:0000313" key="2">
    <source>
        <dbReference type="EMBL" id="PER55651.1"/>
    </source>
</evidence>
<keyword evidence="1" id="KW-0812">Transmembrane</keyword>
<keyword evidence="1" id="KW-0472">Membrane</keyword>
<gene>
    <name evidence="2" type="ORF">CN495_07815</name>
</gene>
<organism evidence="2 3">
    <name type="scientific">Bacillus thuringiensis</name>
    <dbReference type="NCBI Taxonomy" id="1428"/>
    <lineage>
        <taxon>Bacteria</taxon>
        <taxon>Bacillati</taxon>
        <taxon>Bacillota</taxon>
        <taxon>Bacilli</taxon>
        <taxon>Bacillales</taxon>
        <taxon>Bacillaceae</taxon>
        <taxon>Bacillus</taxon>
        <taxon>Bacillus cereus group</taxon>
    </lineage>
</organism>
<accession>A0ABD6SEP6</accession>
<proteinExistence type="predicted"/>
<comment type="caution">
    <text evidence="2">The sequence shown here is derived from an EMBL/GenBank/DDBJ whole genome shotgun (WGS) entry which is preliminary data.</text>
</comment>
<evidence type="ECO:0000313" key="3">
    <source>
        <dbReference type="Proteomes" id="UP000219897"/>
    </source>
</evidence>
<evidence type="ECO:0000256" key="1">
    <source>
        <dbReference type="SAM" id="Phobius"/>
    </source>
</evidence>
<sequence>MDVKQLGIVVAFGVTSLIVARFLFLWLRSMLGTTQKLSTSDQDKIIKFMKDYKVNTCAIKLTKKILEISNRDVGIVRRVKRSSLFGRFTEEHIKK</sequence>